<dbReference type="PANTHER" id="PTHR11866:SF5">
    <property type="entry name" value="THROMBOXANE A2 RECEPTOR"/>
    <property type="match status" value="1"/>
</dbReference>
<feature type="transmembrane region" description="Helical" evidence="15">
    <location>
        <begin position="139"/>
        <end position="163"/>
    </location>
</feature>
<feature type="transmembrane region" description="Helical" evidence="15">
    <location>
        <begin position="320"/>
        <end position="345"/>
    </location>
</feature>
<dbReference type="FunFam" id="1.20.1070.10:FF:000163">
    <property type="entry name" value="Thromboxane A2 receptor"/>
    <property type="match status" value="1"/>
</dbReference>
<accession>A0AAD1W3K3</accession>
<evidence type="ECO:0000256" key="9">
    <source>
        <dbReference type="ARBA" id="ARBA00023157"/>
    </source>
</evidence>
<dbReference type="SUPFAM" id="SSF81321">
    <property type="entry name" value="Family A G protein-coupled receptor-like"/>
    <property type="match status" value="1"/>
</dbReference>
<sequence>MAPVLVDSLIIKKKDFNTVQISWQVYLHDDSNQSIWKNRIVQKSNLWKYLQSMKDEDYVQLKFNAPCPNFEEENGIVAKAVRTCYRHIDINITQTTEKPITSSWFSAIFCLTGLISNLFALWVLVSASRRTHSRSRSSFLIFLCGLVVTDLMGLLVTGTIVMSYHITRFNWETFDKDCHLCNFFGLSMVFFGQCPLLLGASMAAERFVGINKPFSRSANVSKKRAGGIVVMVWCFAFFLALLPIMGLGKYTLQFPKSWCFLTLLQDSNNKAFGLIFSLTGILSVCLSFVLNTISVITLCRVYHDRESVQRRRDSEVEMMVQLVGIMIIASVCWLPLLIFIVHTVLQQPVEGLKDGEISRETEKFLLIYIRLVTWNQILDPWVYILFRRAVLKRVYPSLTTRPSIVSLYPTLTASFRRKFTQESVIS</sequence>
<keyword evidence="12 14" id="KW-0807">Transducer</keyword>
<evidence type="ECO:0000256" key="1">
    <source>
        <dbReference type="ARBA" id="ARBA00004651"/>
    </source>
</evidence>
<dbReference type="PRINTS" id="PR00237">
    <property type="entry name" value="GPCRRHODOPSN"/>
</dbReference>
<evidence type="ECO:0000256" key="12">
    <source>
        <dbReference type="ARBA" id="ARBA00023224"/>
    </source>
</evidence>
<dbReference type="GO" id="GO:0007204">
    <property type="term" value="P:positive regulation of cytosolic calcium ion concentration"/>
    <property type="evidence" value="ECO:0007669"/>
    <property type="project" value="TreeGrafter"/>
</dbReference>
<keyword evidence="5 14" id="KW-0812">Transmembrane</keyword>
<evidence type="ECO:0000256" key="2">
    <source>
        <dbReference type="ARBA" id="ARBA00017628"/>
    </source>
</evidence>
<feature type="transmembrane region" description="Helical" evidence="15">
    <location>
        <begin position="183"/>
        <end position="204"/>
    </location>
</feature>
<dbReference type="GO" id="GO:0004960">
    <property type="term" value="F:thromboxane receptor activity"/>
    <property type="evidence" value="ECO:0007669"/>
    <property type="project" value="InterPro"/>
</dbReference>
<keyword evidence="9" id="KW-1015">Disulfide bond</keyword>
<dbReference type="InterPro" id="IPR000276">
    <property type="entry name" value="GPCR_Rhodpsn"/>
</dbReference>
<dbReference type="Proteomes" id="UP001295444">
    <property type="component" value="Chromosome 05"/>
</dbReference>
<dbReference type="GO" id="GO:0045777">
    <property type="term" value="P:positive regulation of blood pressure"/>
    <property type="evidence" value="ECO:0007669"/>
    <property type="project" value="TreeGrafter"/>
</dbReference>
<evidence type="ECO:0000256" key="5">
    <source>
        <dbReference type="ARBA" id="ARBA00022692"/>
    </source>
</evidence>
<evidence type="ECO:0000256" key="11">
    <source>
        <dbReference type="ARBA" id="ARBA00023180"/>
    </source>
</evidence>
<evidence type="ECO:0000256" key="10">
    <source>
        <dbReference type="ARBA" id="ARBA00023170"/>
    </source>
</evidence>
<keyword evidence="3" id="KW-1003">Cell membrane</keyword>
<dbReference type="PRINTS" id="PR01788">
    <property type="entry name" value="PROSTANOIDR"/>
</dbReference>
<comment type="subcellular location">
    <subcellularLocation>
        <location evidence="1">Cell membrane</location>
        <topology evidence="1">Multi-pass membrane protein</topology>
    </subcellularLocation>
</comment>
<feature type="transmembrane region" description="Helical" evidence="15">
    <location>
        <begin position="365"/>
        <end position="386"/>
    </location>
</feature>
<name>A0AAD1W3K3_PELCU</name>
<evidence type="ECO:0000259" key="16">
    <source>
        <dbReference type="PROSITE" id="PS50262"/>
    </source>
</evidence>
<keyword evidence="7 14" id="KW-0297">G-protein coupled receptor</keyword>
<keyword evidence="10 14" id="KW-0675">Receptor</keyword>
<dbReference type="Pfam" id="PF00001">
    <property type="entry name" value="7tm_1"/>
    <property type="match status" value="1"/>
</dbReference>
<dbReference type="PROSITE" id="PS50262">
    <property type="entry name" value="G_PROTEIN_RECEP_F1_2"/>
    <property type="match status" value="1"/>
</dbReference>
<evidence type="ECO:0000256" key="14">
    <source>
        <dbReference type="RuleBase" id="RU000688"/>
    </source>
</evidence>
<evidence type="ECO:0000256" key="7">
    <source>
        <dbReference type="ARBA" id="ARBA00023040"/>
    </source>
</evidence>
<keyword evidence="8 15" id="KW-0472">Membrane</keyword>
<dbReference type="EMBL" id="OW240916">
    <property type="protein sequence ID" value="CAH2292237.1"/>
    <property type="molecule type" value="Genomic_DNA"/>
</dbReference>
<evidence type="ECO:0000256" key="15">
    <source>
        <dbReference type="SAM" id="Phobius"/>
    </source>
</evidence>
<evidence type="ECO:0000313" key="18">
    <source>
        <dbReference type="Proteomes" id="UP001295444"/>
    </source>
</evidence>
<dbReference type="AlphaFoldDB" id="A0AAD1W3K3"/>
<comment type="similarity">
    <text evidence="14">Belongs to the G-protein coupled receptor 1 family.</text>
</comment>
<organism evidence="17 18">
    <name type="scientific">Pelobates cultripes</name>
    <name type="common">Western spadefoot toad</name>
    <dbReference type="NCBI Taxonomy" id="61616"/>
    <lineage>
        <taxon>Eukaryota</taxon>
        <taxon>Metazoa</taxon>
        <taxon>Chordata</taxon>
        <taxon>Craniata</taxon>
        <taxon>Vertebrata</taxon>
        <taxon>Euteleostomi</taxon>
        <taxon>Amphibia</taxon>
        <taxon>Batrachia</taxon>
        <taxon>Anura</taxon>
        <taxon>Pelobatoidea</taxon>
        <taxon>Pelobatidae</taxon>
        <taxon>Pelobates</taxon>
    </lineage>
</organism>
<proteinExistence type="inferred from homology"/>
<protein>
    <recommendedName>
        <fullName evidence="2">Thromboxane A2 receptor</fullName>
    </recommendedName>
    <alternativeName>
        <fullName evidence="13">Prostanoid TP receptor</fullName>
    </alternativeName>
</protein>
<evidence type="ECO:0000256" key="13">
    <source>
        <dbReference type="ARBA" id="ARBA00029815"/>
    </source>
</evidence>
<dbReference type="InterPro" id="IPR008365">
    <property type="entry name" value="Prostanoid_rcpt"/>
</dbReference>
<dbReference type="GO" id="GO:0006954">
    <property type="term" value="P:inflammatory response"/>
    <property type="evidence" value="ECO:0007669"/>
    <property type="project" value="TreeGrafter"/>
</dbReference>
<dbReference type="Gene3D" id="1.20.1070.10">
    <property type="entry name" value="Rhodopsin 7-helix transmembrane proteins"/>
    <property type="match status" value="1"/>
</dbReference>
<feature type="transmembrane region" description="Helical" evidence="15">
    <location>
        <begin position="225"/>
        <end position="252"/>
    </location>
</feature>
<dbReference type="InterPro" id="IPR017452">
    <property type="entry name" value="GPCR_Rhodpsn_7TM"/>
</dbReference>
<feature type="domain" description="G-protein coupled receptors family 1 profile" evidence="16">
    <location>
        <begin position="116"/>
        <end position="383"/>
    </location>
</feature>
<evidence type="ECO:0000256" key="4">
    <source>
        <dbReference type="ARBA" id="ARBA00022553"/>
    </source>
</evidence>
<dbReference type="GO" id="GO:0005886">
    <property type="term" value="C:plasma membrane"/>
    <property type="evidence" value="ECO:0007669"/>
    <property type="project" value="UniProtKB-SubCell"/>
</dbReference>
<keyword evidence="6 15" id="KW-1133">Transmembrane helix</keyword>
<feature type="transmembrane region" description="Helical" evidence="15">
    <location>
        <begin position="272"/>
        <end position="299"/>
    </location>
</feature>
<keyword evidence="4" id="KW-0597">Phosphoprotein</keyword>
<dbReference type="GO" id="GO:0045907">
    <property type="term" value="P:positive regulation of vasoconstriction"/>
    <property type="evidence" value="ECO:0007669"/>
    <property type="project" value="TreeGrafter"/>
</dbReference>
<reference evidence="17" key="1">
    <citation type="submission" date="2022-03" db="EMBL/GenBank/DDBJ databases">
        <authorList>
            <person name="Alioto T."/>
            <person name="Alioto T."/>
            <person name="Gomez Garrido J."/>
        </authorList>
    </citation>
    <scope>NUCLEOTIDE SEQUENCE</scope>
</reference>
<keyword evidence="11" id="KW-0325">Glycoprotein</keyword>
<dbReference type="InterPro" id="IPR001105">
    <property type="entry name" value="Thbox_rcpt"/>
</dbReference>
<feature type="transmembrane region" description="Helical" evidence="15">
    <location>
        <begin position="104"/>
        <end position="127"/>
    </location>
</feature>
<dbReference type="PRINTS" id="PR00429">
    <property type="entry name" value="THROMBOXANER"/>
</dbReference>
<keyword evidence="18" id="KW-1185">Reference proteome</keyword>
<gene>
    <name evidence="17" type="ORF">PECUL_23A036284</name>
</gene>
<evidence type="ECO:0000256" key="6">
    <source>
        <dbReference type="ARBA" id="ARBA00022989"/>
    </source>
</evidence>
<evidence type="ECO:0000313" key="17">
    <source>
        <dbReference type="EMBL" id="CAH2292237.1"/>
    </source>
</evidence>
<dbReference type="PROSITE" id="PS00237">
    <property type="entry name" value="G_PROTEIN_RECEP_F1_1"/>
    <property type="match status" value="1"/>
</dbReference>
<dbReference type="CDD" id="cd15143">
    <property type="entry name" value="7tmA_TXA2_R"/>
    <property type="match status" value="1"/>
</dbReference>
<dbReference type="GO" id="GO:0007189">
    <property type="term" value="P:adenylate cyclase-activating G protein-coupled receptor signaling pathway"/>
    <property type="evidence" value="ECO:0007669"/>
    <property type="project" value="TreeGrafter"/>
</dbReference>
<evidence type="ECO:0000256" key="8">
    <source>
        <dbReference type="ARBA" id="ARBA00023136"/>
    </source>
</evidence>
<dbReference type="PANTHER" id="PTHR11866">
    <property type="entry name" value="G-PROTEIN COUPLED RECEPTOR FAMILY 1 MEMBER"/>
    <property type="match status" value="1"/>
</dbReference>
<evidence type="ECO:0000256" key="3">
    <source>
        <dbReference type="ARBA" id="ARBA00022475"/>
    </source>
</evidence>